<dbReference type="GO" id="GO:0016756">
    <property type="term" value="F:glutathione gamma-glutamylcysteinyltransferase activity"/>
    <property type="evidence" value="ECO:0007669"/>
    <property type="project" value="UniProtKB-EC"/>
</dbReference>
<feature type="domain" description="Peptidase C83" evidence="5">
    <location>
        <begin position="1"/>
        <end position="135"/>
    </location>
</feature>
<dbReference type="InterPro" id="IPR040409">
    <property type="entry name" value="PCS-like"/>
</dbReference>
<evidence type="ECO:0000313" key="7">
    <source>
        <dbReference type="Proteomes" id="UP001497525"/>
    </source>
</evidence>
<dbReference type="Pfam" id="PF05023">
    <property type="entry name" value="Phytochelatin"/>
    <property type="match status" value="1"/>
</dbReference>
<reference evidence="6" key="1">
    <citation type="submission" date="2024-06" db="EMBL/GenBank/DDBJ databases">
        <authorList>
            <person name="Liu X."/>
            <person name="Lenzi L."/>
            <person name="Haldenby T S."/>
            <person name="Uol C."/>
        </authorList>
    </citation>
    <scope>NUCLEOTIDE SEQUENCE</scope>
</reference>
<dbReference type="GO" id="GO:0046872">
    <property type="term" value="F:metal ion binding"/>
    <property type="evidence" value="ECO:0007669"/>
    <property type="project" value="UniProtKB-KW"/>
</dbReference>
<organism evidence="6 7">
    <name type="scientific">Calicophoron daubneyi</name>
    <name type="common">Rumen fluke</name>
    <name type="synonym">Paramphistomum daubneyi</name>
    <dbReference type="NCBI Taxonomy" id="300641"/>
    <lineage>
        <taxon>Eukaryota</taxon>
        <taxon>Metazoa</taxon>
        <taxon>Spiralia</taxon>
        <taxon>Lophotrochozoa</taxon>
        <taxon>Platyhelminthes</taxon>
        <taxon>Trematoda</taxon>
        <taxon>Digenea</taxon>
        <taxon>Plagiorchiida</taxon>
        <taxon>Pronocephalata</taxon>
        <taxon>Paramphistomoidea</taxon>
        <taxon>Paramphistomidae</taxon>
        <taxon>Calicophoron</taxon>
    </lineage>
</organism>
<evidence type="ECO:0000256" key="3">
    <source>
        <dbReference type="ARBA" id="ARBA00022679"/>
    </source>
</evidence>
<gene>
    <name evidence="6" type="ORF">CDAUBV1_LOCUS6651</name>
</gene>
<dbReference type="EMBL" id="CAXLJL010000156">
    <property type="protein sequence ID" value="CAL5133408.1"/>
    <property type="molecule type" value="Genomic_DNA"/>
</dbReference>
<accession>A0AAV2TDL0</accession>
<dbReference type="InterPro" id="IPR038765">
    <property type="entry name" value="Papain-like_cys_pep_sf"/>
</dbReference>
<keyword evidence="3" id="KW-0808">Transferase</keyword>
<evidence type="ECO:0000259" key="5">
    <source>
        <dbReference type="PROSITE" id="PS51443"/>
    </source>
</evidence>
<keyword evidence="2" id="KW-0104">Cadmium</keyword>
<evidence type="ECO:0000256" key="2">
    <source>
        <dbReference type="ARBA" id="ARBA00022539"/>
    </source>
</evidence>
<comment type="caution">
    <text evidence="6">The sequence shown here is derived from an EMBL/GenBank/DDBJ whole genome shotgun (WGS) entry which is preliminary data.</text>
</comment>
<dbReference type="AlphaFoldDB" id="A0AAV2TDL0"/>
<dbReference type="InterPro" id="IPR007719">
    <property type="entry name" value="PCS_N"/>
</dbReference>
<dbReference type="Gene3D" id="3.90.70.30">
    <property type="entry name" value="Phytochelatin synthase, N-terminal domain"/>
    <property type="match status" value="1"/>
</dbReference>
<proteinExistence type="predicted"/>
<dbReference type="SUPFAM" id="SSF54001">
    <property type="entry name" value="Cysteine proteinases"/>
    <property type="match status" value="1"/>
</dbReference>
<dbReference type="PROSITE" id="PS51443">
    <property type="entry name" value="PCS"/>
    <property type="match status" value="1"/>
</dbReference>
<dbReference type="GO" id="GO:0046938">
    <property type="term" value="P:phytochelatin biosynthetic process"/>
    <property type="evidence" value="ECO:0007669"/>
    <property type="project" value="InterPro"/>
</dbReference>
<evidence type="ECO:0000256" key="4">
    <source>
        <dbReference type="ARBA" id="ARBA00022723"/>
    </source>
</evidence>
<dbReference type="InterPro" id="IPR038156">
    <property type="entry name" value="PCS_N_sf"/>
</dbReference>
<name>A0AAV2TDL0_CALDB</name>
<dbReference type="EC" id="2.3.2.15" evidence="1"/>
<dbReference type="PANTHER" id="PTHR33447">
    <property type="entry name" value="GLUTATHIONE GAMMA-GLUTAMYLCYSTEINYLTRANSFERASE"/>
    <property type="match status" value="1"/>
</dbReference>
<sequence length="390" mass="43335">MLNGLPKNVLTQGIALDEFAEIARAHGLSVELHHVESHDHVSVFRDLVSEMARTDKRGYLVCCYDRGAMGQSGSGHFAAIGGYHPYQELVFLFDTARFKYPSHWAPLARLWNGMGQVDPVTQKPRGYLVVTRTTTDRSVICCARHGPLQSSSSKLLLFTVSDSTRQAYLSPILHDKTSVGYRLRCVADDWLGWLSGVEQPVSGAMNASLIRQATSVLLDLCDKYRPDYFFLGVQQIADVPNISEPNLQEMQHRILRNLLKSDVGLSVRDVVLTLPGDVLSRLTTDSTFHQSIVKFYSDALSCSKSSVCPFAEVSDPGLRLTLLVTCFLYCFPYVEMCTTTLPPNCSSRSQRMSLVADSANLLQCTQTEIHILRTILCSFISSALKKNDSL</sequence>
<evidence type="ECO:0000313" key="6">
    <source>
        <dbReference type="EMBL" id="CAL5133408.1"/>
    </source>
</evidence>
<protein>
    <recommendedName>
        <fullName evidence="1">glutathione gamma-glutamylcysteinyltransferase</fullName>
        <ecNumber evidence="1">2.3.2.15</ecNumber>
    </recommendedName>
</protein>
<evidence type="ECO:0000256" key="1">
    <source>
        <dbReference type="ARBA" id="ARBA00012468"/>
    </source>
</evidence>
<keyword evidence="4" id="KW-0479">Metal-binding</keyword>
<dbReference type="GO" id="GO:0010038">
    <property type="term" value="P:response to metal ion"/>
    <property type="evidence" value="ECO:0007669"/>
    <property type="project" value="InterPro"/>
</dbReference>
<dbReference type="Proteomes" id="UP001497525">
    <property type="component" value="Unassembled WGS sequence"/>
</dbReference>